<dbReference type="PROSITE" id="PS51257">
    <property type="entry name" value="PROKAR_LIPOPROTEIN"/>
    <property type="match status" value="1"/>
</dbReference>
<keyword evidence="2" id="KW-1185">Reference proteome</keyword>
<evidence type="ECO:0000313" key="1">
    <source>
        <dbReference type="EMBL" id="KRG44509.1"/>
    </source>
</evidence>
<name>A0A0R0AHL7_9GAMM</name>
<dbReference type="Proteomes" id="UP000050836">
    <property type="component" value="Unassembled WGS sequence"/>
</dbReference>
<proteinExistence type="predicted"/>
<comment type="caution">
    <text evidence="1">The sequence shown here is derived from an EMBL/GenBank/DDBJ whole genome shotgun (WGS) entry which is preliminary data.</text>
</comment>
<evidence type="ECO:0000313" key="2">
    <source>
        <dbReference type="Proteomes" id="UP000050836"/>
    </source>
</evidence>
<organism evidence="1 2">
    <name type="scientific">Stenotrophomonas pictorum JCM 9942</name>
    <dbReference type="NCBI Taxonomy" id="1236960"/>
    <lineage>
        <taxon>Bacteria</taxon>
        <taxon>Pseudomonadati</taxon>
        <taxon>Pseudomonadota</taxon>
        <taxon>Gammaproteobacteria</taxon>
        <taxon>Lysobacterales</taxon>
        <taxon>Lysobacteraceae</taxon>
        <taxon>Stenotrophomonas</taxon>
    </lineage>
</organism>
<dbReference type="EMBL" id="LLXS01000007">
    <property type="protein sequence ID" value="KRG44509.1"/>
    <property type="molecule type" value="Genomic_DNA"/>
</dbReference>
<protein>
    <submittedName>
        <fullName evidence="1">Uncharacterized protein</fullName>
    </submittedName>
</protein>
<sequence>MRAPLTRRTGVLTGVILLACWLGWTATSFAALGTRPVGDAAAVAQLLARLEGSGLRLPPGQPLALRLPSSGCTCLDGDATWRQTVLAIEAQGGRAITLPAAFVDGHGYALLVLDQRGQPVYAGPLALPALYCGQGRAALADWLPDLLSAHTPPLILPPRCSC</sequence>
<reference evidence="1 2" key="1">
    <citation type="submission" date="2015-10" db="EMBL/GenBank/DDBJ databases">
        <title>Genome sequencing and analysis of members of genus Stenotrophomonas.</title>
        <authorList>
            <person name="Patil P.P."/>
            <person name="Midha S."/>
            <person name="Patil P.B."/>
        </authorList>
    </citation>
    <scope>NUCLEOTIDE SEQUENCE [LARGE SCALE GENOMIC DNA]</scope>
    <source>
        <strain evidence="1 2">JCM 9942</strain>
    </source>
</reference>
<accession>A0A0R0AHL7</accession>
<dbReference type="RefSeq" id="WP_057505693.1">
    <property type="nucleotide sequence ID" value="NZ_LLXS01000007.1"/>
</dbReference>
<dbReference type="AlphaFoldDB" id="A0A0R0AHL7"/>
<gene>
    <name evidence="1" type="ORF">ARC78_05005</name>
</gene>